<keyword evidence="2" id="KW-1185">Reference proteome</keyword>
<sequence length="179" mass="19913">MYRNQTGILGPSLPTFSDASSVALMNQILQVGPRNFSPTTQMPGYPGALPYRPGSLVLLQNYLVQRMRSETPLAQNHQPNHNLSFTYSRIAGTAWSSGGNPFHERRRTTVTIPLHERSNGSGSDPHYGWLDHKKRFSQTLVDPASNLILQQYRQNGLTGSRIDCMAYLAMLHGPYNQGG</sequence>
<name>W9QQQ5_9ROSA</name>
<evidence type="ECO:0000313" key="1">
    <source>
        <dbReference type="EMBL" id="EXB50845.1"/>
    </source>
</evidence>
<protein>
    <submittedName>
        <fullName evidence="1">Uncharacterized protein</fullName>
    </submittedName>
</protein>
<evidence type="ECO:0000313" key="2">
    <source>
        <dbReference type="Proteomes" id="UP000030645"/>
    </source>
</evidence>
<reference evidence="2" key="1">
    <citation type="submission" date="2013-01" db="EMBL/GenBank/DDBJ databases">
        <title>Draft Genome Sequence of a Mulberry Tree, Morus notabilis C.K. Schneid.</title>
        <authorList>
            <person name="He N."/>
            <person name="Zhao S."/>
        </authorList>
    </citation>
    <scope>NUCLEOTIDE SEQUENCE</scope>
</reference>
<gene>
    <name evidence="1" type="ORF">L484_005545</name>
</gene>
<proteinExistence type="predicted"/>
<dbReference type="AlphaFoldDB" id="W9QQQ5"/>
<organism evidence="1 2">
    <name type="scientific">Morus notabilis</name>
    <dbReference type="NCBI Taxonomy" id="981085"/>
    <lineage>
        <taxon>Eukaryota</taxon>
        <taxon>Viridiplantae</taxon>
        <taxon>Streptophyta</taxon>
        <taxon>Embryophyta</taxon>
        <taxon>Tracheophyta</taxon>
        <taxon>Spermatophyta</taxon>
        <taxon>Magnoliopsida</taxon>
        <taxon>eudicotyledons</taxon>
        <taxon>Gunneridae</taxon>
        <taxon>Pentapetalae</taxon>
        <taxon>rosids</taxon>
        <taxon>fabids</taxon>
        <taxon>Rosales</taxon>
        <taxon>Moraceae</taxon>
        <taxon>Moreae</taxon>
        <taxon>Morus</taxon>
    </lineage>
</organism>
<dbReference type="Proteomes" id="UP000030645">
    <property type="component" value="Unassembled WGS sequence"/>
</dbReference>
<dbReference type="EMBL" id="KE344016">
    <property type="protein sequence ID" value="EXB50845.1"/>
    <property type="molecule type" value="Genomic_DNA"/>
</dbReference>
<accession>W9QQQ5</accession>